<organism evidence="2 3">
    <name type="scientific">Neobacillus ginsengisoli</name>
    <dbReference type="NCBI Taxonomy" id="904295"/>
    <lineage>
        <taxon>Bacteria</taxon>
        <taxon>Bacillati</taxon>
        <taxon>Bacillota</taxon>
        <taxon>Bacilli</taxon>
        <taxon>Bacillales</taxon>
        <taxon>Bacillaceae</taxon>
        <taxon>Neobacillus</taxon>
    </lineage>
</organism>
<evidence type="ECO:0000259" key="1">
    <source>
        <dbReference type="PROSITE" id="PS51078"/>
    </source>
</evidence>
<dbReference type="GO" id="GO:0003677">
    <property type="term" value="F:DNA binding"/>
    <property type="evidence" value="ECO:0007669"/>
    <property type="project" value="UniProtKB-KW"/>
</dbReference>
<dbReference type="PROSITE" id="PS51078">
    <property type="entry name" value="ICLR_ED"/>
    <property type="match status" value="1"/>
</dbReference>
<evidence type="ECO:0000313" key="2">
    <source>
        <dbReference type="EMBL" id="MDQ0199170.1"/>
    </source>
</evidence>
<gene>
    <name evidence="2" type="ORF">J2S10_002328</name>
</gene>
<dbReference type="InterPro" id="IPR029016">
    <property type="entry name" value="GAF-like_dom_sf"/>
</dbReference>
<dbReference type="Gene3D" id="3.30.450.40">
    <property type="match status" value="1"/>
</dbReference>
<proteinExistence type="predicted"/>
<dbReference type="RefSeq" id="WP_307407795.1">
    <property type="nucleotide sequence ID" value="NZ_JAUSTW010000003.1"/>
</dbReference>
<keyword evidence="3" id="KW-1185">Reference proteome</keyword>
<sequence>MHSHVRKPAPHAFYKRGKVLLTYLQKSEVMEFIKQKGLPNHTENIITCEEELLENLNNIKKQGFGIERRSK</sequence>
<dbReference type="EMBL" id="JAUSTW010000003">
    <property type="protein sequence ID" value="MDQ0199170.1"/>
    <property type="molecule type" value="Genomic_DNA"/>
</dbReference>
<comment type="caution">
    <text evidence="2">The sequence shown here is derived from an EMBL/GenBank/DDBJ whole genome shotgun (WGS) entry which is preliminary data.</text>
</comment>
<dbReference type="Proteomes" id="UP001224122">
    <property type="component" value="Unassembled WGS sequence"/>
</dbReference>
<dbReference type="SUPFAM" id="SSF55781">
    <property type="entry name" value="GAF domain-like"/>
    <property type="match status" value="1"/>
</dbReference>
<protein>
    <submittedName>
        <fullName evidence="2">DNA-binding IclR family transcriptional regulator</fullName>
    </submittedName>
</protein>
<keyword evidence="2" id="KW-0238">DNA-binding</keyword>
<name>A0ABT9XV86_9BACI</name>
<reference evidence="2 3" key="1">
    <citation type="submission" date="2023-07" db="EMBL/GenBank/DDBJ databases">
        <title>Genomic Encyclopedia of Type Strains, Phase IV (KMG-IV): sequencing the most valuable type-strain genomes for metagenomic binning, comparative biology and taxonomic classification.</title>
        <authorList>
            <person name="Goeker M."/>
        </authorList>
    </citation>
    <scope>NUCLEOTIDE SEQUENCE [LARGE SCALE GENOMIC DNA]</scope>
    <source>
        <strain evidence="2 3">DSM 27594</strain>
    </source>
</reference>
<feature type="domain" description="IclR-ED" evidence="1">
    <location>
        <begin position="1"/>
        <end position="71"/>
    </location>
</feature>
<accession>A0ABT9XV86</accession>
<dbReference type="InterPro" id="IPR014757">
    <property type="entry name" value="Tscrpt_reg_IclR_C"/>
</dbReference>
<dbReference type="Pfam" id="PF01614">
    <property type="entry name" value="IclR_C"/>
    <property type="match status" value="1"/>
</dbReference>
<evidence type="ECO:0000313" key="3">
    <source>
        <dbReference type="Proteomes" id="UP001224122"/>
    </source>
</evidence>